<dbReference type="GO" id="GO:0030145">
    <property type="term" value="F:manganese ion binding"/>
    <property type="evidence" value="ECO:0007669"/>
    <property type="project" value="InterPro"/>
</dbReference>
<dbReference type="OrthoDB" id="1886626at2759"/>
<evidence type="ECO:0000256" key="6">
    <source>
        <dbReference type="ARBA" id="ARBA00012026"/>
    </source>
</evidence>
<proteinExistence type="inferred from homology"/>
<evidence type="ECO:0000256" key="5">
    <source>
        <dbReference type="ARBA" id="ARBA00008819"/>
    </source>
</evidence>
<comment type="cofactor">
    <cofactor evidence="2">
        <name>Mn(2+)</name>
        <dbReference type="ChEBI" id="CHEBI:29035"/>
    </cofactor>
</comment>
<feature type="region of interest" description="Disordered" evidence="13">
    <location>
        <begin position="1"/>
        <end position="55"/>
    </location>
</feature>
<name>A0A8H5G800_9AGAR</name>
<feature type="domain" description="BPG-independent PGAM N-terminal" evidence="15">
    <location>
        <begin position="297"/>
        <end position="510"/>
    </location>
</feature>
<dbReference type="GO" id="GO:0006007">
    <property type="term" value="P:glucose catabolic process"/>
    <property type="evidence" value="ECO:0007669"/>
    <property type="project" value="InterPro"/>
</dbReference>
<evidence type="ECO:0000256" key="11">
    <source>
        <dbReference type="ARBA" id="ARBA00071648"/>
    </source>
</evidence>
<comment type="caution">
    <text evidence="16">The sequence shown here is derived from an EMBL/GenBank/DDBJ whole genome shotgun (WGS) entry which is preliminary data.</text>
</comment>
<dbReference type="Gene3D" id="3.40.720.10">
    <property type="entry name" value="Alkaline Phosphatase, subunit A"/>
    <property type="match status" value="1"/>
</dbReference>
<protein>
    <recommendedName>
        <fullName evidence="11">2,3-bisphosphoglycerate-independent phosphoglycerate mutase</fullName>
        <ecNumber evidence="6">5.4.2.12</ecNumber>
    </recommendedName>
    <alternativeName>
        <fullName evidence="12">Cofactor-independent phosphoglycerate mutase homolog</fullName>
    </alternativeName>
</protein>
<keyword evidence="17" id="KW-1185">Reference proteome</keyword>
<evidence type="ECO:0000259" key="15">
    <source>
        <dbReference type="Pfam" id="PF06415"/>
    </source>
</evidence>
<dbReference type="AlphaFoldDB" id="A0A8H5G800"/>
<comment type="similarity">
    <text evidence="5">Belongs to the BPG-independent phosphoglycerate mutase family.</text>
</comment>
<sequence length="734" mass="82628">MSSNYHPSSTQSSQNPTYPFAVGRLPRTKPVMKRSTPSNSRDHMHRTSPQMHRPLRRCHPYKRIRYAPSHAIIEPQQPLQDDIRRFLEAIALLGRNDEQKHDIPEPQPWTFSSRSQGRLERVVLSIITSITIDYDYQEGGEFKDIKCLEEEKTITLTVLRSLRVLACNRITRFAFDHPFQALNLSDEDIEKLVLASPNLQELELFHVPGYFIEKLPLPYIFRPNKPADLTHLDLGHSWLDADEAYKFAQLLGQDHSHRKVAAHGTAVGLSDGLMGNSEVGHLNIGAGRIVWQDIVRIDVSIKKKEFHKNKVILESMERAKKGNGRLHLLGLISDGGVHSHINHLFALLETAKEAGVPHTYVHFFGDGRDTAPRSASKYCQELLDFMKKEEYGELATITGRYYAMDRDKRWERVKTAVDGLVKGEGESVSEKGTAVDAIEANYKKDVTDEFLKPIIVNGDEGKIKDGDTLFFFNYRSDRMREITTLFGKLDTPIELDIPKDLHITTMSRYNAEYPFPVAFLPQGMSNVLAEWLSKQGVKQAHVAETEKYAHVTFFFNGGVEKQFENEERHMIPSPKVPTYDKDPKMSVKGVAEKVAELVQADEHEFVMCNFAPPDMVGHTGVYDAAVEAIGHTDEAVGIVYKACQEKGYILLITADHGNAEQMKNLETGAPHTAHTTNPVPLIMTGDPKKLWFSDDKNDGEQEPGALCDVAPTVLDVMGLPKPEEMSGRSLLAQA</sequence>
<dbReference type="GO" id="GO:0004619">
    <property type="term" value="F:phosphoglycerate mutase activity"/>
    <property type="evidence" value="ECO:0007669"/>
    <property type="project" value="UniProtKB-EC"/>
</dbReference>
<evidence type="ECO:0000256" key="13">
    <source>
        <dbReference type="SAM" id="MobiDB-lite"/>
    </source>
</evidence>
<dbReference type="Pfam" id="PF06415">
    <property type="entry name" value="iPGM_N"/>
    <property type="match status" value="1"/>
</dbReference>
<dbReference type="GO" id="GO:0005737">
    <property type="term" value="C:cytoplasm"/>
    <property type="evidence" value="ECO:0007669"/>
    <property type="project" value="InterPro"/>
</dbReference>
<dbReference type="EC" id="5.4.2.12" evidence="6"/>
<comment type="function">
    <text evidence="3">Catalyzes the interconversion of 2-phosphoglycerate and 3-phosphoglycerate.</text>
</comment>
<dbReference type="CDD" id="cd16010">
    <property type="entry name" value="iPGM"/>
    <property type="match status" value="1"/>
</dbReference>
<dbReference type="PANTHER" id="PTHR31637:SF0">
    <property type="entry name" value="2,3-BISPHOSPHOGLYCERATE-INDEPENDENT PHOSPHOGLYCERATE MUTASE"/>
    <property type="match status" value="1"/>
</dbReference>
<keyword evidence="8" id="KW-0324">Glycolysis</keyword>
<feature type="domain" description="Metalloenzyme" evidence="14">
    <location>
        <begin position="259"/>
        <end position="720"/>
    </location>
</feature>
<dbReference type="EMBL" id="JAACJM010000045">
    <property type="protein sequence ID" value="KAF5360033.1"/>
    <property type="molecule type" value="Genomic_DNA"/>
</dbReference>
<evidence type="ECO:0000256" key="2">
    <source>
        <dbReference type="ARBA" id="ARBA00001936"/>
    </source>
</evidence>
<dbReference type="HAMAP" id="MF_01038">
    <property type="entry name" value="GpmI"/>
    <property type="match status" value="1"/>
</dbReference>
<keyword evidence="7" id="KW-0479">Metal-binding</keyword>
<evidence type="ECO:0000256" key="12">
    <source>
        <dbReference type="ARBA" id="ARBA00083354"/>
    </source>
</evidence>
<comment type="catalytic activity">
    <reaction evidence="1">
        <text>(2R)-2-phosphoglycerate = (2R)-3-phosphoglycerate</text>
        <dbReference type="Rhea" id="RHEA:15901"/>
        <dbReference type="ChEBI" id="CHEBI:58272"/>
        <dbReference type="ChEBI" id="CHEBI:58289"/>
        <dbReference type="EC" id="5.4.2.12"/>
    </reaction>
</comment>
<evidence type="ECO:0000256" key="9">
    <source>
        <dbReference type="ARBA" id="ARBA00023211"/>
    </source>
</evidence>
<gene>
    <name evidence="16" type="ORF">D9758_007644</name>
</gene>
<dbReference type="SUPFAM" id="SSF64158">
    <property type="entry name" value="2,3-Bisphosphoglycerate-independent phosphoglycerate mutase, substrate-binding domain"/>
    <property type="match status" value="1"/>
</dbReference>
<dbReference type="Proteomes" id="UP000559256">
    <property type="component" value="Unassembled WGS sequence"/>
</dbReference>
<dbReference type="PANTHER" id="PTHR31637">
    <property type="entry name" value="2,3-BISPHOSPHOGLYCERATE-INDEPENDENT PHOSPHOGLYCERATE MUTASE"/>
    <property type="match status" value="1"/>
</dbReference>
<dbReference type="Gene3D" id="3.40.1450.10">
    <property type="entry name" value="BPG-independent phosphoglycerate mutase, domain B"/>
    <property type="match status" value="1"/>
</dbReference>
<dbReference type="Pfam" id="PF01676">
    <property type="entry name" value="Metalloenzyme"/>
    <property type="match status" value="1"/>
</dbReference>
<keyword evidence="10" id="KW-0413">Isomerase</keyword>
<evidence type="ECO:0000256" key="10">
    <source>
        <dbReference type="ARBA" id="ARBA00023235"/>
    </source>
</evidence>
<evidence type="ECO:0000256" key="8">
    <source>
        <dbReference type="ARBA" id="ARBA00023152"/>
    </source>
</evidence>
<feature type="compositionally biased region" description="Polar residues" evidence="13">
    <location>
        <begin position="1"/>
        <end position="17"/>
    </location>
</feature>
<dbReference type="InterPro" id="IPR017850">
    <property type="entry name" value="Alkaline_phosphatase_core_sf"/>
</dbReference>
<comment type="pathway">
    <text evidence="4">Carbohydrate degradation; glycolysis; pyruvate from D-glyceraldehyde 3-phosphate: step 3/5.</text>
</comment>
<dbReference type="NCBIfam" id="TIGR01307">
    <property type="entry name" value="pgm_bpd_ind"/>
    <property type="match status" value="1"/>
</dbReference>
<evidence type="ECO:0000256" key="1">
    <source>
        <dbReference type="ARBA" id="ARBA00000370"/>
    </source>
</evidence>
<evidence type="ECO:0000256" key="7">
    <source>
        <dbReference type="ARBA" id="ARBA00022723"/>
    </source>
</evidence>
<dbReference type="InterPro" id="IPR006124">
    <property type="entry name" value="Metalloenzyme"/>
</dbReference>
<dbReference type="InterPro" id="IPR036646">
    <property type="entry name" value="PGAM_B_sf"/>
</dbReference>
<dbReference type="GO" id="GO:0006096">
    <property type="term" value="P:glycolytic process"/>
    <property type="evidence" value="ECO:0007669"/>
    <property type="project" value="UniProtKB-UniPathway"/>
</dbReference>
<accession>A0A8H5G800</accession>
<evidence type="ECO:0000256" key="3">
    <source>
        <dbReference type="ARBA" id="ARBA00002315"/>
    </source>
</evidence>
<organism evidence="16 17">
    <name type="scientific">Tetrapyrgos nigripes</name>
    <dbReference type="NCBI Taxonomy" id="182062"/>
    <lineage>
        <taxon>Eukaryota</taxon>
        <taxon>Fungi</taxon>
        <taxon>Dikarya</taxon>
        <taxon>Basidiomycota</taxon>
        <taxon>Agaricomycotina</taxon>
        <taxon>Agaricomycetes</taxon>
        <taxon>Agaricomycetidae</taxon>
        <taxon>Agaricales</taxon>
        <taxon>Marasmiineae</taxon>
        <taxon>Marasmiaceae</taxon>
        <taxon>Tetrapyrgos</taxon>
    </lineage>
</organism>
<reference evidence="16 17" key="1">
    <citation type="journal article" date="2020" name="ISME J.">
        <title>Uncovering the hidden diversity of litter-decomposition mechanisms in mushroom-forming fungi.</title>
        <authorList>
            <person name="Floudas D."/>
            <person name="Bentzer J."/>
            <person name="Ahren D."/>
            <person name="Johansson T."/>
            <person name="Persson P."/>
            <person name="Tunlid A."/>
        </authorList>
    </citation>
    <scope>NUCLEOTIDE SEQUENCE [LARGE SCALE GENOMIC DNA]</scope>
    <source>
        <strain evidence="16 17">CBS 291.85</strain>
    </source>
</reference>
<dbReference type="UniPathway" id="UPA00109">
    <property type="reaction ID" value="UER00186"/>
</dbReference>
<dbReference type="InterPro" id="IPR011258">
    <property type="entry name" value="BPG-indep_PGM_N"/>
</dbReference>
<evidence type="ECO:0000313" key="17">
    <source>
        <dbReference type="Proteomes" id="UP000559256"/>
    </source>
</evidence>
<evidence type="ECO:0000256" key="4">
    <source>
        <dbReference type="ARBA" id="ARBA00004798"/>
    </source>
</evidence>
<dbReference type="InterPro" id="IPR005995">
    <property type="entry name" value="Pgm_bpd_ind"/>
</dbReference>
<dbReference type="SUPFAM" id="SSF53649">
    <property type="entry name" value="Alkaline phosphatase-like"/>
    <property type="match status" value="1"/>
</dbReference>
<dbReference type="FunFam" id="3.40.1450.10:FF:000001">
    <property type="entry name" value="2,3-bisphosphoglycerate-independent phosphoglycerate mutase"/>
    <property type="match status" value="1"/>
</dbReference>
<evidence type="ECO:0000259" key="14">
    <source>
        <dbReference type="Pfam" id="PF01676"/>
    </source>
</evidence>
<keyword evidence="9" id="KW-0464">Manganese</keyword>
<evidence type="ECO:0000313" key="16">
    <source>
        <dbReference type="EMBL" id="KAF5360033.1"/>
    </source>
</evidence>